<accession>A0A5M3MK35</accession>
<dbReference type="GO" id="GO:0032543">
    <property type="term" value="P:mitochondrial translation"/>
    <property type="evidence" value="ECO:0007669"/>
    <property type="project" value="TreeGrafter"/>
</dbReference>
<keyword evidence="7" id="KW-1185">Reference proteome</keyword>
<proteinExistence type="inferred from homology"/>
<dbReference type="PANTHER" id="PTHR12059">
    <property type="entry name" value="RIBOSOMAL PROTEIN L23-RELATED"/>
    <property type="match status" value="1"/>
</dbReference>
<dbReference type="RefSeq" id="XP_007770965.1">
    <property type="nucleotide sequence ID" value="XM_007772775.1"/>
</dbReference>
<dbReference type="KEGG" id="cput:CONPUDRAFT_138441"/>
<evidence type="ECO:0000313" key="7">
    <source>
        <dbReference type="Proteomes" id="UP000053558"/>
    </source>
</evidence>
<evidence type="ECO:0000256" key="3">
    <source>
        <dbReference type="ARBA" id="ARBA00023274"/>
    </source>
</evidence>
<gene>
    <name evidence="6" type="ORF">CONPUDRAFT_138441</name>
</gene>
<comment type="similarity">
    <text evidence="1">Belongs to the universal ribosomal protein uL23 family.</text>
</comment>
<dbReference type="AlphaFoldDB" id="A0A5M3MK35"/>
<feature type="region of interest" description="Disordered" evidence="5">
    <location>
        <begin position="286"/>
        <end position="309"/>
    </location>
</feature>
<evidence type="ECO:0000256" key="4">
    <source>
        <dbReference type="ARBA" id="ARBA00039977"/>
    </source>
</evidence>
<dbReference type="GeneID" id="19201193"/>
<dbReference type="InterPro" id="IPR012677">
    <property type="entry name" value="Nucleotide-bd_a/b_plait_sf"/>
</dbReference>
<dbReference type="Proteomes" id="UP000053558">
    <property type="component" value="Unassembled WGS sequence"/>
</dbReference>
<keyword evidence="2" id="KW-0689">Ribosomal protein</keyword>
<comment type="caution">
    <text evidence="6">The sequence shown here is derived from an EMBL/GenBank/DDBJ whole genome shotgun (WGS) entry which is preliminary data.</text>
</comment>
<evidence type="ECO:0000313" key="6">
    <source>
        <dbReference type="EMBL" id="EIW79300.1"/>
    </source>
</evidence>
<dbReference type="OMA" id="KGWKWRT"/>
<dbReference type="Pfam" id="PF00276">
    <property type="entry name" value="Ribosomal_L23"/>
    <property type="match status" value="1"/>
</dbReference>
<protein>
    <recommendedName>
        <fullName evidence="4">Large ribosomal subunit protein uL23m</fullName>
    </recommendedName>
</protein>
<evidence type="ECO:0000256" key="1">
    <source>
        <dbReference type="ARBA" id="ARBA00006700"/>
    </source>
</evidence>
<name>A0A5M3MK35_CONPW</name>
<dbReference type="EMBL" id="JH711581">
    <property type="protein sequence ID" value="EIW79300.1"/>
    <property type="molecule type" value="Genomic_DNA"/>
</dbReference>
<dbReference type="OrthoDB" id="275582at2759"/>
<reference evidence="7" key="1">
    <citation type="journal article" date="2012" name="Science">
        <title>The Paleozoic origin of enzymatic lignin decomposition reconstructed from 31 fungal genomes.</title>
        <authorList>
            <person name="Floudas D."/>
            <person name="Binder M."/>
            <person name="Riley R."/>
            <person name="Barry K."/>
            <person name="Blanchette R.A."/>
            <person name="Henrissat B."/>
            <person name="Martinez A.T."/>
            <person name="Otillar R."/>
            <person name="Spatafora J.W."/>
            <person name="Yadav J.S."/>
            <person name="Aerts A."/>
            <person name="Benoit I."/>
            <person name="Boyd A."/>
            <person name="Carlson A."/>
            <person name="Copeland A."/>
            <person name="Coutinho P.M."/>
            <person name="de Vries R.P."/>
            <person name="Ferreira P."/>
            <person name="Findley K."/>
            <person name="Foster B."/>
            <person name="Gaskell J."/>
            <person name="Glotzer D."/>
            <person name="Gorecki P."/>
            <person name="Heitman J."/>
            <person name="Hesse C."/>
            <person name="Hori C."/>
            <person name="Igarashi K."/>
            <person name="Jurgens J.A."/>
            <person name="Kallen N."/>
            <person name="Kersten P."/>
            <person name="Kohler A."/>
            <person name="Kuees U."/>
            <person name="Kumar T.K.A."/>
            <person name="Kuo A."/>
            <person name="LaButti K."/>
            <person name="Larrondo L.F."/>
            <person name="Lindquist E."/>
            <person name="Ling A."/>
            <person name="Lombard V."/>
            <person name="Lucas S."/>
            <person name="Lundell T."/>
            <person name="Martin R."/>
            <person name="McLaughlin D.J."/>
            <person name="Morgenstern I."/>
            <person name="Morin E."/>
            <person name="Murat C."/>
            <person name="Nagy L.G."/>
            <person name="Nolan M."/>
            <person name="Ohm R.A."/>
            <person name="Patyshakuliyeva A."/>
            <person name="Rokas A."/>
            <person name="Ruiz-Duenas F.J."/>
            <person name="Sabat G."/>
            <person name="Salamov A."/>
            <person name="Samejima M."/>
            <person name="Schmutz J."/>
            <person name="Slot J.C."/>
            <person name="St John F."/>
            <person name="Stenlid J."/>
            <person name="Sun H."/>
            <person name="Sun S."/>
            <person name="Syed K."/>
            <person name="Tsang A."/>
            <person name="Wiebenga A."/>
            <person name="Young D."/>
            <person name="Pisabarro A."/>
            <person name="Eastwood D.C."/>
            <person name="Martin F."/>
            <person name="Cullen D."/>
            <person name="Grigoriev I.V."/>
            <person name="Hibbett D.S."/>
        </authorList>
    </citation>
    <scope>NUCLEOTIDE SEQUENCE [LARGE SCALE GENOMIC DNA]</scope>
    <source>
        <strain evidence="7">RWD-64-598 SS2</strain>
    </source>
</reference>
<dbReference type="GO" id="GO:0005762">
    <property type="term" value="C:mitochondrial large ribosomal subunit"/>
    <property type="evidence" value="ECO:0007669"/>
    <property type="project" value="TreeGrafter"/>
</dbReference>
<feature type="compositionally biased region" description="Polar residues" evidence="5">
    <location>
        <begin position="296"/>
        <end position="309"/>
    </location>
</feature>
<dbReference type="PANTHER" id="PTHR12059:SF5">
    <property type="entry name" value="LARGE RIBOSOMAL SUBUNIT PROTEIN UL23M"/>
    <property type="match status" value="1"/>
</dbReference>
<organism evidence="6 7">
    <name type="scientific">Coniophora puteana (strain RWD-64-598)</name>
    <name type="common">Brown rot fungus</name>
    <dbReference type="NCBI Taxonomy" id="741705"/>
    <lineage>
        <taxon>Eukaryota</taxon>
        <taxon>Fungi</taxon>
        <taxon>Dikarya</taxon>
        <taxon>Basidiomycota</taxon>
        <taxon>Agaricomycotina</taxon>
        <taxon>Agaricomycetes</taxon>
        <taxon>Agaricomycetidae</taxon>
        <taxon>Boletales</taxon>
        <taxon>Coniophorineae</taxon>
        <taxon>Coniophoraceae</taxon>
        <taxon>Coniophora</taxon>
    </lineage>
</organism>
<dbReference type="InterPro" id="IPR013025">
    <property type="entry name" value="Ribosomal_uL23-like"/>
</dbReference>
<dbReference type="GO" id="GO:0003735">
    <property type="term" value="F:structural constituent of ribosome"/>
    <property type="evidence" value="ECO:0007669"/>
    <property type="project" value="InterPro"/>
</dbReference>
<sequence length="309" mass="35844">MQALTRAFRRLYSTHAETTLPELAAKAREESTPLAVRARRRLRKAQTAHSDLSPTEQAAYARAYAKGTLLGEDGAELTEAQWLDYLNGRRSRQRGMVFQDDKSVKILGQPIYLPNIIFRLVRNHTPKGEAYNPYEATFRVPHSLNKTDIRSYLSAAYGLRTTYIRTANYLSPLYRNPNGSWTTRSYKSYKKAVVGLVDPFYYPKAMEDMKQEDRREREKWLDEHFATKTIERWRKLEYMRMTQKGSKGWHMSGFTRRDHILKAVASRRAREQRDVNKISEHMAKSKMEGKPAYILQDSSTVPPESQPSA</sequence>
<dbReference type="SUPFAM" id="SSF54189">
    <property type="entry name" value="Ribosomal proteins S24e, L23 and L15e"/>
    <property type="match status" value="1"/>
</dbReference>
<keyword evidence="3" id="KW-0687">Ribonucleoprotein</keyword>
<dbReference type="InterPro" id="IPR012678">
    <property type="entry name" value="Ribosomal_uL23/eL15/eS24_sf"/>
</dbReference>
<evidence type="ECO:0000256" key="2">
    <source>
        <dbReference type="ARBA" id="ARBA00022980"/>
    </source>
</evidence>
<dbReference type="Gene3D" id="3.30.70.330">
    <property type="match status" value="1"/>
</dbReference>
<evidence type="ECO:0000256" key="5">
    <source>
        <dbReference type="SAM" id="MobiDB-lite"/>
    </source>
</evidence>